<dbReference type="Pfam" id="PF14013">
    <property type="entry name" value="MT0933_antitox"/>
    <property type="match status" value="1"/>
</dbReference>
<feature type="compositionally biased region" description="Low complexity" evidence="1">
    <location>
        <begin position="72"/>
        <end position="88"/>
    </location>
</feature>
<protein>
    <submittedName>
        <fullName evidence="2">MT0933-like antitoxin protein</fullName>
    </submittedName>
</protein>
<dbReference type="EMBL" id="FRAP01000029">
    <property type="protein sequence ID" value="SHL45034.1"/>
    <property type="molecule type" value="Genomic_DNA"/>
</dbReference>
<accession>A0A1M7AQH8</accession>
<dbReference type="OrthoDB" id="5125103at2"/>
<sequence>MPKLRNLAVLVTAAEAARRYARSNPEQAGKYLDQAAAFIDKQTKGKYSAKISDITSKVKGVAGIPTTPPAGPAANGRTSPSPTGQPTGSTPPPQS</sequence>
<evidence type="ECO:0000256" key="1">
    <source>
        <dbReference type="SAM" id="MobiDB-lite"/>
    </source>
</evidence>
<dbReference type="InterPro" id="IPR028037">
    <property type="entry name" value="Antitoxin_Rv0909/MT0933"/>
</dbReference>
<evidence type="ECO:0000313" key="3">
    <source>
        <dbReference type="Proteomes" id="UP000184363"/>
    </source>
</evidence>
<reference evidence="2 3" key="1">
    <citation type="submission" date="2016-11" db="EMBL/GenBank/DDBJ databases">
        <authorList>
            <person name="Jaros S."/>
            <person name="Januszkiewicz K."/>
            <person name="Wedrychowicz H."/>
        </authorList>
    </citation>
    <scope>NUCLEOTIDE SEQUENCE [LARGE SCALE GENOMIC DNA]</scope>
    <source>
        <strain evidence="2 3">DSM 43832</strain>
    </source>
</reference>
<gene>
    <name evidence="2" type="ORF">SAMN05443637_12944</name>
</gene>
<dbReference type="Proteomes" id="UP000184363">
    <property type="component" value="Unassembled WGS sequence"/>
</dbReference>
<evidence type="ECO:0000313" key="2">
    <source>
        <dbReference type="EMBL" id="SHL45034.1"/>
    </source>
</evidence>
<organism evidence="2 3">
    <name type="scientific">Pseudonocardia thermophila</name>
    <dbReference type="NCBI Taxonomy" id="1848"/>
    <lineage>
        <taxon>Bacteria</taxon>
        <taxon>Bacillati</taxon>
        <taxon>Actinomycetota</taxon>
        <taxon>Actinomycetes</taxon>
        <taxon>Pseudonocardiales</taxon>
        <taxon>Pseudonocardiaceae</taxon>
        <taxon>Pseudonocardia</taxon>
    </lineage>
</organism>
<proteinExistence type="predicted"/>
<dbReference type="STRING" id="1848.SAMN05443637_12944"/>
<feature type="region of interest" description="Disordered" evidence="1">
    <location>
        <begin position="60"/>
        <end position="95"/>
    </location>
</feature>
<keyword evidence="3" id="KW-1185">Reference proteome</keyword>
<name>A0A1M7AQH8_PSETH</name>
<dbReference type="AlphaFoldDB" id="A0A1M7AQH8"/>
<dbReference type="RefSeq" id="WP_073460343.1">
    <property type="nucleotide sequence ID" value="NZ_CALGVN010000035.1"/>
</dbReference>